<evidence type="ECO:0000256" key="6">
    <source>
        <dbReference type="ARBA" id="ARBA00023274"/>
    </source>
</evidence>
<evidence type="ECO:0000256" key="5">
    <source>
        <dbReference type="ARBA" id="ARBA00023135"/>
    </source>
</evidence>
<sequence>MTVLDADAFLTQLTRILESSKTAGTVYVTMKRYVPPEGKGPPDADREPRCLVRTVGAKRKISAMVAAKDYRRFMQSYGNILKVSLDSLKKKEKVKKTINKAEKKETGAKSS</sequence>
<proteinExistence type="inferred from homology"/>
<keyword evidence="5 7" id="KW-0733">Signal recognition particle</keyword>
<keyword evidence="3 7" id="KW-0963">Cytoplasm</keyword>
<organism evidence="8 9">
    <name type="scientific">Chrysochromulina tobinii</name>
    <dbReference type="NCBI Taxonomy" id="1460289"/>
    <lineage>
        <taxon>Eukaryota</taxon>
        <taxon>Haptista</taxon>
        <taxon>Haptophyta</taxon>
        <taxon>Prymnesiophyceae</taxon>
        <taxon>Prymnesiales</taxon>
        <taxon>Chrysochromulinaceae</taxon>
        <taxon>Chrysochromulina</taxon>
    </lineage>
</organism>
<dbReference type="Proteomes" id="UP000037460">
    <property type="component" value="Unassembled WGS sequence"/>
</dbReference>
<keyword evidence="9" id="KW-1185">Reference proteome</keyword>
<dbReference type="Pfam" id="PF02290">
    <property type="entry name" value="SRP14"/>
    <property type="match status" value="1"/>
</dbReference>
<dbReference type="EMBL" id="JWZX01003230">
    <property type="protein sequence ID" value="KOO22987.1"/>
    <property type="molecule type" value="Genomic_DNA"/>
</dbReference>
<evidence type="ECO:0000313" key="9">
    <source>
        <dbReference type="Proteomes" id="UP000037460"/>
    </source>
</evidence>
<evidence type="ECO:0000256" key="1">
    <source>
        <dbReference type="ARBA" id="ARBA00004496"/>
    </source>
</evidence>
<evidence type="ECO:0000256" key="3">
    <source>
        <dbReference type="ARBA" id="ARBA00022490"/>
    </source>
</evidence>
<dbReference type="GO" id="GO:0006614">
    <property type="term" value="P:SRP-dependent cotranslational protein targeting to membrane"/>
    <property type="evidence" value="ECO:0007669"/>
    <property type="project" value="UniProtKB-UniRule"/>
</dbReference>
<keyword evidence="4 7" id="KW-0694">RNA-binding</keyword>
<evidence type="ECO:0000256" key="2">
    <source>
        <dbReference type="ARBA" id="ARBA00010349"/>
    </source>
</evidence>
<comment type="subcellular location">
    <subcellularLocation>
        <location evidence="1 7">Cytoplasm</location>
    </subcellularLocation>
</comment>
<dbReference type="SUPFAM" id="SSF54762">
    <property type="entry name" value="Signal recognition particle alu RNA binding heterodimer, SRP9/14"/>
    <property type="match status" value="1"/>
</dbReference>
<dbReference type="PANTHER" id="PTHR12013">
    <property type="entry name" value="SIGNAL RECOGNITION PARTICLE 14 KD PROTEIN"/>
    <property type="match status" value="1"/>
</dbReference>
<keyword evidence="6 7" id="KW-0687">Ribonucleoprotein</keyword>
<evidence type="ECO:0000256" key="4">
    <source>
        <dbReference type="ARBA" id="ARBA00022884"/>
    </source>
</evidence>
<accession>A0A0M0J9I3</accession>
<name>A0A0M0J9I3_9EUKA</name>
<comment type="caution">
    <text evidence="8">The sequence shown here is derived from an EMBL/GenBank/DDBJ whole genome shotgun (WGS) entry which is preliminary data.</text>
</comment>
<dbReference type="InterPro" id="IPR009018">
    <property type="entry name" value="Signal_recog_particle_SRP9/14"/>
</dbReference>
<dbReference type="InterPro" id="IPR003210">
    <property type="entry name" value="Signal_recog_particle_SRP14"/>
</dbReference>
<dbReference type="GO" id="GO:0008312">
    <property type="term" value="F:7S RNA binding"/>
    <property type="evidence" value="ECO:0007669"/>
    <property type="project" value="UniProtKB-UniRule"/>
</dbReference>
<comment type="similarity">
    <text evidence="2 7">Belongs to the SRP14 family.</text>
</comment>
<protein>
    <recommendedName>
        <fullName evidence="7">Signal recognition particle 14 kDa protein</fullName>
        <shortName evidence="7">SRP14</shortName>
    </recommendedName>
</protein>
<reference evidence="9" key="1">
    <citation type="journal article" date="2015" name="PLoS Genet.">
        <title>Genome Sequence and Transcriptome Analyses of Chrysochromulina tobin: Metabolic Tools for Enhanced Algal Fitness in the Prominent Order Prymnesiales (Haptophyceae).</title>
        <authorList>
            <person name="Hovde B.T."/>
            <person name="Deodato C.R."/>
            <person name="Hunsperger H.M."/>
            <person name="Ryken S.A."/>
            <person name="Yost W."/>
            <person name="Jha R.K."/>
            <person name="Patterson J."/>
            <person name="Monnat R.J. Jr."/>
            <person name="Barlow S.B."/>
            <person name="Starkenburg S.R."/>
            <person name="Cattolico R.A."/>
        </authorList>
    </citation>
    <scope>NUCLEOTIDE SEQUENCE</scope>
    <source>
        <strain evidence="9">CCMP291</strain>
    </source>
</reference>
<evidence type="ECO:0000256" key="7">
    <source>
        <dbReference type="RuleBase" id="RU368100"/>
    </source>
</evidence>
<evidence type="ECO:0000313" key="8">
    <source>
        <dbReference type="EMBL" id="KOO22987.1"/>
    </source>
</evidence>
<gene>
    <name evidence="8" type="ORF">Ctob_009187</name>
</gene>
<dbReference type="AlphaFoldDB" id="A0A0M0J9I3"/>
<dbReference type="GO" id="GO:0030942">
    <property type="term" value="F:endoplasmic reticulum signal peptide binding"/>
    <property type="evidence" value="ECO:0007669"/>
    <property type="project" value="UniProtKB-UniRule"/>
</dbReference>
<comment type="function">
    <text evidence="7">Component of the signal recognition particle (SRP) complex, a ribonucleoprotein complex that mediates the cotranslational targeting of secretory and membrane proteins to the endoplasmic reticulum (ER). SRP9 together with SRP14 and the Alu portion of the SRP RNA, constitutes the elongation arrest domain of SRP. The complex of SRP9 and SRP14 is required for SRP RNA binding.</text>
</comment>
<comment type="subunit">
    <text evidence="7">Heterodimer with SRP9; binds RNA as heterodimer. Component of a signal recognition particle (SRP) complex that consists of a 7SL RNA molecule of 300 nucleotides and six protein subunits: SRP72, SRP68, SRP54, SRP19, SRP14 and SRP9.</text>
</comment>
<dbReference type="Gene3D" id="3.30.720.10">
    <property type="entry name" value="Signal recognition particle alu RNA binding heterodimer, srp9/1"/>
    <property type="match status" value="1"/>
</dbReference>
<dbReference type="GO" id="GO:0005786">
    <property type="term" value="C:signal recognition particle, endoplasmic reticulum targeting"/>
    <property type="evidence" value="ECO:0007669"/>
    <property type="project" value="UniProtKB-UniRule"/>
</dbReference>
<dbReference type="OrthoDB" id="19209at2759"/>